<dbReference type="Pfam" id="PF00175">
    <property type="entry name" value="NAD_binding_1"/>
    <property type="match status" value="1"/>
</dbReference>
<evidence type="ECO:0000256" key="9">
    <source>
        <dbReference type="ARBA" id="ARBA00023002"/>
    </source>
</evidence>
<feature type="transmembrane region" description="Helical" evidence="13">
    <location>
        <begin position="70"/>
        <end position="93"/>
    </location>
</feature>
<dbReference type="SUPFAM" id="SSF63380">
    <property type="entry name" value="Riboflavin synthase domain-like"/>
    <property type="match status" value="1"/>
</dbReference>
<feature type="domain" description="FAD-binding FR-type" evidence="14">
    <location>
        <begin position="244"/>
        <end position="344"/>
    </location>
</feature>
<evidence type="ECO:0000313" key="15">
    <source>
        <dbReference type="EMBL" id="GIF90753.1"/>
    </source>
</evidence>
<dbReference type="Proteomes" id="UP000619293">
    <property type="component" value="Unassembled WGS sequence"/>
</dbReference>
<keyword evidence="12 13" id="KW-0472">Membrane</keyword>
<evidence type="ECO:0000256" key="10">
    <source>
        <dbReference type="ARBA" id="ARBA00023004"/>
    </source>
</evidence>
<evidence type="ECO:0000256" key="7">
    <source>
        <dbReference type="ARBA" id="ARBA00022827"/>
    </source>
</evidence>
<accession>A0A8J3K5R1</accession>
<evidence type="ECO:0000256" key="12">
    <source>
        <dbReference type="ARBA" id="ARBA00023136"/>
    </source>
</evidence>
<dbReference type="InterPro" id="IPR017938">
    <property type="entry name" value="Riboflavin_synthase-like_b-brl"/>
</dbReference>
<evidence type="ECO:0000256" key="2">
    <source>
        <dbReference type="ARBA" id="ARBA00004141"/>
    </source>
</evidence>
<gene>
    <name evidence="15" type="ORF">Cch02nite_41970</name>
</gene>
<dbReference type="GO" id="GO:0016020">
    <property type="term" value="C:membrane"/>
    <property type="evidence" value="ECO:0007669"/>
    <property type="project" value="UniProtKB-SubCell"/>
</dbReference>
<organism evidence="15 16">
    <name type="scientific">Catellatospora chokoriensis</name>
    <dbReference type="NCBI Taxonomy" id="310353"/>
    <lineage>
        <taxon>Bacteria</taxon>
        <taxon>Bacillati</taxon>
        <taxon>Actinomycetota</taxon>
        <taxon>Actinomycetes</taxon>
        <taxon>Micromonosporales</taxon>
        <taxon>Micromonosporaceae</taxon>
        <taxon>Catellatospora</taxon>
    </lineage>
</organism>
<dbReference type="PANTHER" id="PTHR47354:SF8">
    <property type="entry name" value="1,2-PHENYLACETYL-COA EPOXIDASE, SUBUNIT E"/>
    <property type="match status" value="1"/>
</dbReference>
<dbReference type="InterPro" id="IPR039261">
    <property type="entry name" value="FNR_nucleotide-bd"/>
</dbReference>
<dbReference type="PROSITE" id="PS51384">
    <property type="entry name" value="FAD_FR"/>
    <property type="match status" value="1"/>
</dbReference>
<dbReference type="EMBL" id="BONG01000025">
    <property type="protein sequence ID" value="GIF90753.1"/>
    <property type="molecule type" value="Genomic_DNA"/>
</dbReference>
<dbReference type="GO" id="GO:0016491">
    <property type="term" value="F:oxidoreductase activity"/>
    <property type="evidence" value="ECO:0007669"/>
    <property type="project" value="UniProtKB-KW"/>
</dbReference>
<dbReference type="PRINTS" id="PR00406">
    <property type="entry name" value="CYTB5RDTASE"/>
</dbReference>
<dbReference type="Pfam" id="PF01794">
    <property type="entry name" value="Ferric_reduct"/>
    <property type="match status" value="1"/>
</dbReference>
<dbReference type="InterPro" id="IPR050415">
    <property type="entry name" value="MRET"/>
</dbReference>
<keyword evidence="7" id="KW-0274">FAD</keyword>
<evidence type="ECO:0000259" key="14">
    <source>
        <dbReference type="PROSITE" id="PS51384"/>
    </source>
</evidence>
<sequence>MRFPVAYRELRAPVATRGGVTPDRIPLPRPRDGAVGRAVTAALACVTVLVVVALWVSAGGVAALGADGTGLVAAARLTGLVASDLLLLQVLAMARVPWVERAWGQDRLARIHRLLGFTSCWLMTAHVALVVAGYAVSTGTGALAQVVDLVVRYPGMLLAAAGTALLVLVAALSVRAARRRVRYENWHLLHLYAYLGVGLALPHQLWNGAHFVTSPAATAYWWTLWGCAAAALLTFRVGRPLWLSRRHRLTVGEVRHEASDVYSVYLSGRRLDRLAARPGQFLTWRLRTGRGWSRAHPFSLSEAPRADRLRFTFRAAGDDGARLAGATPGTGVLIEGPFGTLTEGRRRGERVLLMAAGIGITPMRALLEGMRYADRELTLIYRARSADELVLRDEIDGIAAERGAQVIYLPGPPPAGRVSWLTAELAERYADHEALTHLVPELAGRDVFLCGPPPWMAAARAALRAAGVPARQVHDERFGW</sequence>
<keyword evidence="16" id="KW-1185">Reference proteome</keyword>
<evidence type="ECO:0000256" key="1">
    <source>
        <dbReference type="ARBA" id="ARBA00001974"/>
    </source>
</evidence>
<keyword evidence="11" id="KW-0411">Iron-sulfur</keyword>
<dbReference type="InterPro" id="IPR013130">
    <property type="entry name" value="Fe3_Rdtase_TM_dom"/>
</dbReference>
<dbReference type="GO" id="GO:0050660">
    <property type="term" value="F:flavin adenine dinucleotide binding"/>
    <property type="evidence" value="ECO:0007669"/>
    <property type="project" value="TreeGrafter"/>
</dbReference>
<evidence type="ECO:0000313" key="16">
    <source>
        <dbReference type="Proteomes" id="UP000619293"/>
    </source>
</evidence>
<name>A0A8J3K5R1_9ACTN</name>
<dbReference type="GO" id="GO:0051537">
    <property type="term" value="F:2 iron, 2 sulfur cluster binding"/>
    <property type="evidence" value="ECO:0007669"/>
    <property type="project" value="UniProtKB-KW"/>
</dbReference>
<evidence type="ECO:0000256" key="6">
    <source>
        <dbReference type="ARBA" id="ARBA00022723"/>
    </source>
</evidence>
<comment type="subcellular location">
    <subcellularLocation>
        <location evidence="2">Membrane</location>
        <topology evidence="2">Multi-pass membrane protein</topology>
    </subcellularLocation>
</comment>
<reference evidence="15 16" key="1">
    <citation type="submission" date="2021-01" db="EMBL/GenBank/DDBJ databases">
        <title>Whole genome shotgun sequence of Catellatospora chokoriensis NBRC 107358.</title>
        <authorList>
            <person name="Komaki H."/>
            <person name="Tamura T."/>
        </authorList>
    </citation>
    <scope>NUCLEOTIDE SEQUENCE [LARGE SCALE GENOMIC DNA]</scope>
    <source>
        <strain evidence="15 16">NBRC 107358</strain>
    </source>
</reference>
<evidence type="ECO:0000256" key="13">
    <source>
        <dbReference type="SAM" id="Phobius"/>
    </source>
</evidence>
<keyword evidence="5" id="KW-0001">2Fe-2S</keyword>
<feature type="transmembrane region" description="Helical" evidence="13">
    <location>
        <begin position="186"/>
        <end position="206"/>
    </location>
</feature>
<evidence type="ECO:0000256" key="11">
    <source>
        <dbReference type="ARBA" id="ARBA00023014"/>
    </source>
</evidence>
<keyword evidence="9" id="KW-0560">Oxidoreductase</keyword>
<dbReference type="InterPro" id="IPR001433">
    <property type="entry name" value="OxRdtase_FAD/NAD-bd"/>
</dbReference>
<protein>
    <submittedName>
        <fullName evidence="15">Oxidoreductase</fullName>
    </submittedName>
</protein>
<keyword evidence="8 13" id="KW-1133">Transmembrane helix</keyword>
<dbReference type="GO" id="GO:0046872">
    <property type="term" value="F:metal ion binding"/>
    <property type="evidence" value="ECO:0007669"/>
    <property type="project" value="UniProtKB-KW"/>
</dbReference>
<dbReference type="InterPro" id="IPR017927">
    <property type="entry name" value="FAD-bd_FR_type"/>
</dbReference>
<feature type="transmembrane region" description="Helical" evidence="13">
    <location>
        <begin position="114"/>
        <end position="136"/>
    </location>
</feature>
<dbReference type="AlphaFoldDB" id="A0A8J3K5R1"/>
<dbReference type="PANTHER" id="PTHR47354">
    <property type="entry name" value="NADH OXIDOREDUCTASE HCR"/>
    <property type="match status" value="1"/>
</dbReference>
<feature type="transmembrane region" description="Helical" evidence="13">
    <location>
        <begin position="34"/>
        <end position="58"/>
    </location>
</feature>
<dbReference type="Gene3D" id="3.40.50.80">
    <property type="entry name" value="Nucleotide-binding domain of ferredoxin-NADP reductase (FNR) module"/>
    <property type="match status" value="1"/>
</dbReference>
<evidence type="ECO:0000256" key="4">
    <source>
        <dbReference type="ARBA" id="ARBA00022692"/>
    </source>
</evidence>
<comment type="caution">
    <text evidence="15">The sequence shown here is derived from an EMBL/GenBank/DDBJ whole genome shotgun (WGS) entry which is preliminary data.</text>
</comment>
<feature type="transmembrane region" description="Helical" evidence="13">
    <location>
        <begin position="218"/>
        <end position="238"/>
    </location>
</feature>
<keyword evidence="4 13" id="KW-0812">Transmembrane</keyword>
<comment type="cofactor">
    <cofactor evidence="1">
        <name>FAD</name>
        <dbReference type="ChEBI" id="CHEBI:57692"/>
    </cofactor>
</comment>
<keyword evidence="6" id="KW-0479">Metal-binding</keyword>
<dbReference type="Gene3D" id="2.40.30.10">
    <property type="entry name" value="Translation factors"/>
    <property type="match status" value="1"/>
</dbReference>
<keyword evidence="10" id="KW-0408">Iron</keyword>
<evidence type="ECO:0000256" key="5">
    <source>
        <dbReference type="ARBA" id="ARBA00022714"/>
    </source>
</evidence>
<evidence type="ECO:0000256" key="3">
    <source>
        <dbReference type="ARBA" id="ARBA00022630"/>
    </source>
</evidence>
<proteinExistence type="predicted"/>
<dbReference type="SUPFAM" id="SSF52343">
    <property type="entry name" value="Ferredoxin reductase-like, C-terminal NADP-linked domain"/>
    <property type="match status" value="1"/>
</dbReference>
<evidence type="ECO:0000256" key="8">
    <source>
        <dbReference type="ARBA" id="ARBA00022989"/>
    </source>
</evidence>
<feature type="transmembrane region" description="Helical" evidence="13">
    <location>
        <begin position="156"/>
        <end position="174"/>
    </location>
</feature>
<keyword evidence="3" id="KW-0285">Flavoprotein</keyword>